<protein>
    <recommendedName>
        <fullName evidence="5">Nucleoside recognition</fullName>
    </recommendedName>
</protein>
<evidence type="ECO:0000313" key="3">
    <source>
        <dbReference type="EMBL" id="SFR35021.1"/>
    </source>
</evidence>
<accession>A0A1I6FYP6</accession>
<dbReference type="RefSeq" id="WP_089803928.1">
    <property type="nucleotide sequence ID" value="NZ_FOYT01000001.1"/>
</dbReference>
<feature type="transmembrane region" description="Helical" evidence="2">
    <location>
        <begin position="337"/>
        <end position="357"/>
    </location>
</feature>
<feature type="transmembrane region" description="Helical" evidence="2">
    <location>
        <begin position="94"/>
        <end position="113"/>
    </location>
</feature>
<feature type="transmembrane region" description="Helical" evidence="2">
    <location>
        <begin position="263"/>
        <end position="287"/>
    </location>
</feature>
<keyword evidence="4" id="KW-1185">Reference proteome</keyword>
<feature type="transmembrane region" description="Helical" evidence="2">
    <location>
        <begin position="133"/>
        <end position="155"/>
    </location>
</feature>
<feature type="transmembrane region" description="Helical" evidence="2">
    <location>
        <begin position="21"/>
        <end position="44"/>
    </location>
</feature>
<keyword evidence="2" id="KW-1133">Transmembrane helix</keyword>
<dbReference type="PANTHER" id="PTHR38139:SF1">
    <property type="entry name" value="NUCLEOSIDE TRANSPORTER_FEOB GTPASE GATE DOMAIN-CONTAINING PROTEIN"/>
    <property type="match status" value="1"/>
</dbReference>
<evidence type="ECO:0008006" key="5">
    <source>
        <dbReference type="Google" id="ProtNLM"/>
    </source>
</evidence>
<proteinExistence type="predicted"/>
<feature type="region of interest" description="Disordered" evidence="1">
    <location>
        <begin position="163"/>
        <end position="203"/>
    </location>
</feature>
<evidence type="ECO:0000313" key="4">
    <source>
        <dbReference type="Proteomes" id="UP000198531"/>
    </source>
</evidence>
<organism evidence="3 4">
    <name type="scientific">Halogeometricum rufum</name>
    <dbReference type="NCBI Taxonomy" id="553469"/>
    <lineage>
        <taxon>Archaea</taxon>
        <taxon>Methanobacteriati</taxon>
        <taxon>Methanobacteriota</taxon>
        <taxon>Stenosarchaea group</taxon>
        <taxon>Halobacteria</taxon>
        <taxon>Halobacteriales</taxon>
        <taxon>Haloferacaceae</taxon>
        <taxon>Halogeometricum</taxon>
    </lineage>
</organism>
<keyword evidence="2" id="KW-0472">Membrane</keyword>
<dbReference type="OrthoDB" id="51620at2157"/>
<dbReference type="EMBL" id="FOYT01000001">
    <property type="protein sequence ID" value="SFR35021.1"/>
    <property type="molecule type" value="Genomic_DNA"/>
</dbReference>
<feature type="compositionally biased region" description="Acidic residues" evidence="1">
    <location>
        <begin position="174"/>
        <end position="185"/>
    </location>
</feature>
<sequence>MQSVDSLATLWPVFVEVLPRVARIAALVAVGVFVANLAVGFGLVEYVAGLSKYLTRPANLPDEVGTAILTTAASTTAGYGMLAEFRESGRLDDAATLVAVTINTFFGFVQHIFTFYAPVLIPILGLRVGLMYVGARAAISLGITLTGVLAGAVLLSDANVSGRSAPDAAGDAENTVEADGGETDDGTATGSAAFDDGPETTRGVVREAGEKTWPKLKRLVPRLAVVYFLVTALVETNAAVWLLERTTGVQTVTEVTGSMTALLGLPGAAVPVVAVFAFDTTVGAATIAPLIGETFTPRTAVATMLVGGIVSFAVSTFKRSIPFQYGIWGARFGSKVVAVNTALKVLFISLALVVLLAP</sequence>
<name>A0A1I6FYP6_9EURY</name>
<feature type="transmembrane region" description="Helical" evidence="2">
    <location>
        <begin position="223"/>
        <end position="243"/>
    </location>
</feature>
<dbReference type="STRING" id="553469.SAMN04487947_0252"/>
<dbReference type="InterPro" id="IPR038880">
    <property type="entry name" value="MJ0871-like"/>
</dbReference>
<feature type="transmembrane region" description="Helical" evidence="2">
    <location>
        <begin position="64"/>
        <end position="82"/>
    </location>
</feature>
<reference evidence="4" key="1">
    <citation type="submission" date="2016-10" db="EMBL/GenBank/DDBJ databases">
        <authorList>
            <person name="Varghese N."/>
            <person name="Submissions S."/>
        </authorList>
    </citation>
    <scope>NUCLEOTIDE SEQUENCE [LARGE SCALE GENOMIC DNA]</scope>
    <source>
        <strain evidence="4">CGMCC 1.7736</strain>
    </source>
</reference>
<feature type="compositionally biased region" description="Low complexity" evidence="1">
    <location>
        <begin position="186"/>
        <end position="195"/>
    </location>
</feature>
<dbReference type="AlphaFoldDB" id="A0A1I6FYP6"/>
<feature type="transmembrane region" description="Helical" evidence="2">
    <location>
        <begin position="299"/>
        <end position="317"/>
    </location>
</feature>
<keyword evidence="2" id="KW-0812">Transmembrane</keyword>
<gene>
    <name evidence="3" type="ORF">SAMN04487947_0252</name>
</gene>
<dbReference type="Proteomes" id="UP000198531">
    <property type="component" value="Unassembled WGS sequence"/>
</dbReference>
<dbReference type="PANTHER" id="PTHR38139">
    <property type="entry name" value="GATE DOMAIN-CONTAINING PROTEIN"/>
    <property type="match status" value="1"/>
</dbReference>
<evidence type="ECO:0000256" key="1">
    <source>
        <dbReference type="SAM" id="MobiDB-lite"/>
    </source>
</evidence>
<evidence type="ECO:0000256" key="2">
    <source>
        <dbReference type="SAM" id="Phobius"/>
    </source>
</evidence>